<dbReference type="InterPro" id="IPR036680">
    <property type="entry name" value="SPOR-like_sf"/>
</dbReference>
<gene>
    <name evidence="3" type="ORF">OO013_03305</name>
</gene>
<evidence type="ECO:0000313" key="3">
    <source>
        <dbReference type="EMBL" id="MCX2742877.1"/>
    </source>
</evidence>
<dbReference type="Proteomes" id="UP001209885">
    <property type="component" value="Unassembled WGS sequence"/>
</dbReference>
<dbReference type="RefSeq" id="WP_266055226.1">
    <property type="nucleotide sequence ID" value="NZ_JAPFQN010000002.1"/>
</dbReference>
<dbReference type="InterPro" id="IPR029052">
    <property type="entry name" value="Metallo-depent_PP-like"/>
</dbReference>
<feature type="domain" description="Capsule synthesis protein CapA" evidence="2">
    <location>
        <begin position="27"/>
        <end position="273"/>
    </location>
</feature>
<dbReference type="PANTHER" id="PTHR33393:SF12">
    <property type="entry name" value="CAPSULE BIOSYNTHESIS PROTEIN CAPA"/>
    <property type="match status" value="1"/>
</dbReference>
<dbReference type="EMBL" id="JAPFQN010000002">
    <property type="protein sequence ID" value="MCX2742877.1"/>
    <property type="molecule type" value="Genomic_DNA"/>
</dbReference>
<dbReference type="Pfam" id="PF05036">
    <property type="entry name" value="SPOR"/>
    <property type="match status" value="1"/>
</dbReference>
<accession>A0ABT3RM29</accession>
<dbReference type="Gene3D" id="3.30.70.1070">
    <property type="entry name" value="Sporulation related repeat"/>
    <property type="match status" value="1"/>
</dbReference>
<dbReference type="InterPro" id="IPR019079">
    <property type="entry name" value="Capsule_synth_CapA"/>
</dbReference>
<proteinExistence type="inferred from homology"/>
<dbReference type="SUPFAM" id="SSF110997">
    <property type="entry name" value="Sporulation related repeat"/>
    <property type="match status" value="1"/>
</dbReference>
<dbReference type="CDD" id="cd07381">
    <property type="entry name" value="MPP_CapA"/>
    <property type="match status" value="1"/>
</dbReference>
<evidence type="ECO:0000259" key="2">
    <source>
        <dbReference type="SMART" id="SM00854"/>
    </source>
</evidence>
<name>A0ABT3RM29_9BACT</name>
<reference evidence="3 4" key="1">
    <citation type="submission" date="2022-11" db="EMBL/GenBank/DDBJ databases">
        <title>The characterization of three novel Bacteroidetes species and genomic analysis of their roles in tidal elemental geochemical cycles.</title>
        <authorList>
            <person name="Ma K."/>
        </authorList>
    </citation>
    <scope>NUCLEOTIDE SEQUENCE [LARGE SCALE GENOMIC DNA]</scope>
    <source>
        <strain evidence="3 4">M17</strain>
    </source>
</reference>
<dbReference type="PANTHER" id="PTHR33393">
    <property type="entry name" value="POLYGLUTAMINE SYNTHESIS ACCESSORY PROTEIN RV0574C-RELATED"/>
    <property type="match status" value="1"/>
</dbReference>
<dbReference type="Gene3D" id="3.60.21.10">
    <property type="match status" value="1"/>
</dbReference>
<dbReference type="InterPro" id="IPR052169">
    <property type="entry name" value="CW_Biosynth-Accessory"/>
</dbReference>
<dbReference type="InterPro" id="IPR007730">
    <property type="entry name" value="SPOR-like_dom"/>
</dbReference>
<dbReference type="SUPFAM" id="SSF56300">
    <property type="entry name" value="Metallo-dependent phosphatases"/>
    <property type="match status" value="1"/>
</dbReference>
<dbReference type="SMART" id="SM00854">
    <property type="entry name" value="PGA_cap"/>
    <property type="match status" value="1"/>
</dbReference>
<comment type="similarity">
    <text evidence="1">Belongs to the CapA family.</text>
</comment>
<organism evidence="3 4">
    <name type="scientific">Mangrovivirga halotolerans</name>
    <dbReference type="NCBI Taxonomy" id="2993936"/>
    <lineage>
        <taxon>Bacteria</taxon>
        <taxon>Pseudomonadati</taxon>
        <taxon>Bacteroidota</taxon>
        <taxon>Cytophagia</taxon>
        <taxon>Cytophagales</taxon>
        <taxon>Mangrovivirgaceae</taxon>
        <taxon>Mangrovivirga</taxon>
    </lineage>
</organism>
<evidence type="ECO:0000256" key="1">
    <source>
        <dbReference type="ARBA" id="ARBA00005662"/>
    </source>
</evidence>
<protein>
    <submittedName>
        <fullName evidence="3">CapA family protein</fullName>
    </submittedName>
</protein>
<sequence length="482" mass="55448">MAIKKIISTFSLTLLIFIGYGQEKSLSLLFTGDVMQHDSQINAAYYKGKGYDYNPVFKYIEPVFKSHDLVIANLELTLAGPPYRGYPQFSAPDELAVALQNSGVDILVTANNHSNDRRKKGVIRTLDVLDSLGIKHTGTFRNKKERDKLYPLIINKNGFNIALLNYTYGTNGIPDSPPAIVNRLEKDQIIADLKKARQSSVDKIIVVVHWGAEYRRLPGQDQLKWEKLLYAHGADAIIGMHPHVIQPVKRTYNKTENEEEITAYSLGNFISNQRKRYTDGGMLFSLELEKSNIDNSIRFGDASYYLTWVYKEYFEGLKRFYIIPADNIELMNSLKLSSEDRKMINTFLSDSRSLLNKNNYRVSEKRYSPLLDNFLVSRSFKFLDFKPNYKGELNINFTTDSESKKISEIKNSDQYFVQIAALKDESRYFDLPSDHMGKLVVHKEDNGLFKYRVGPFQDKQEAMNSLNKIKEYGYTEAFLITY</sequence>
<comment type="caution">
    <text evidence="3">The sequence shown here is derived from an EMBL/GenBank/DDBJ whole genome shotgun (WGS) entry which is preliminary data.</text>
</comment>
<dbReference type="Pfam" id="PF09587">
    <property type="entry name" value="PGA_cap"/>
    <property type="match status" value="1"/>
</dbReference>
<keyword evidence="4" id="KW-1185">Reference proteome</keyword>
<evidence type="ECO:0000313" key="4">
    <source>
        <dbReference type="Proteomes" id="UP001209885"/>
    </source>
</evidence>